<feature type="signal peptide" evidence="1">
    <location>
        <begin position="1"/>
        <end position="16"/>
    </location>
</feature>
<dbReference type="GeneID" id="126891634"/>
<dbReference type="EnsemblMetazoa" id="XM_050660860.1">
    <property type="protein sequence ID" value="XP_050516817.1"/>
    <property type="gene ID" value="LOC126891634"/>
</dbReference>
<evidence type="ECO:0000256" key="1">
    <source>
        <dbReference type="SAM" id="SignalP"/>
    </source>
</evidence>
<organism evidence="2 3">
    <name type="scientific">Diabrotica virgifera virgifera</name>
    <name type="common">western corn rootworm</name>
    <dbReference type="NCBI Taxonomy" id="50390"/>
    <lineage>
        <taxon>Eukaryota</taxon>
        <taxon>Metazoa</taxon>
        <taxon>Ecdysozoa</taxon>
        <taxon>Arthropoda</taxon>
        <taxon>Hexapoda</taxon>
        <taxon>Insecta</taxon>
        <taxon>Pterygota</taxon>
        <taxon>Neoptera</taxon>
        <taxon>Endopterygota</taxon>
        <taxon>Coleoptera</taxon>
        <taxon>Polyphaga</taxon>
        <taxon>Cucujiformia</taxon>
        <taxon>Chrysomeloidea</taxon>
        <taxon>Chrysomelidae</taxon>
        <taxon>Galerucinae</taxon>
        <taxon>Diabroticina</taxon>
        <taxon>Diabroticites</taxon>
        <taxon>Diabrotica</taxon>
    </lineage>
</organism>
<dbReference type="Proteomes" id="UP001652700">
    <property type="component" value="Unplaced"/>
</dbReference>
<evidence type="ECO:0000313" key="2">
    <source>
        <dbReference type="EnsemblMetazoa" id="XP_050516817.1"/>
    </source>
</evidence>
<evidence type="ECO:0008006" key="4">
    <source>
        <dbReference type="Google" id="ProtNLM"/>
    </source>
</evidence>
<feature type="chain" id="PRO_5047354698" description="Cysteine-rich motor neuron 1 protein-like" evidence="1">
    <location>
        <begin position="17"/>
        <end position="139"/>
    </location>
</feature>
<reference evidence="2" key="1">
    <citation type="submission" date="2025-05" db="UniProtKB">
        <authorList>
            <consortium name="EnsemblMetazoa"/>
        </authorList>
    </citation>
    <scope>IDENTIFICATION</scope>
</reference>
<accession>A0ABM5L302</accession>
<proteinExistence type="predicted"/>
<keyword evidence="3" id="KW-1185">Reference proteome</keyword>
<name>A0ABM5L302_DIAVI</name>
<protein>
    <recommendedName>
        <fullName evidence="4">Cysteine-rich motor neuron 1 protein-like</fullName>
    </recommendedName>
</protein>
<dbReference type="RefSeq" id="XP_050516817.1">
    <property type="nucleotide sequence ID" value="XM_050660860.1"/>
</dbReference>
<evidence type="ECO:0000313" key="3">
    <source>
        <dbReference type="Proteomes" id="UP001652700"/>
    </source>
</evidence>
<keyword evidence="1" id="KW-0732">Signal</keyword>
<sequence>MKHLLLLFAYISFASAVGTNCSTLITHCATEEECKATHCSEPTTVCPKGQVLKELPCKCCPECVPDNCDTNCDAVKCAKPTCPPGQILTPVRCQCCQECAPAYEPNCNLVKCPKLRCVRGRVEIRIPCRCCPVCRPWLP</sequence>